<keyword evidence="3" id="KW-1185">Reference proteome</keyword>
<proteinExistence type="predicted"/>
<accession>A0A286E650</accession>
<dbReference type="RefSeq" id="WP_212615996.1">
    <property type="nucleotide sequence ID" value="NZ_OCNE01000025.1"/>
</dbReference>
<dbReference type="GO" id="GO:0016787">
    <property type="term" value="F:hydrolase activity"/>
    <property type="evidence" value="ECO:0007669"/>
    <property type="project" value="InterPro"/>
</dbReference>
<sequence length="57" mass="6395">MVEDPHVSVYLNDVLINEFDTEGADPERDLSSGRVGLQNHHTGSDVWFRDVQVMPLG</sequence>
<dbReference type="InterPro" id="IPR010496">
    <property type="entry name" value="AL/BT2_dom"/>
</dbReference>
<evidence type="ECO:0000313" key="2">
    <source>
        <dbReference type="EMBL" id="SOD66380.1"/>
    </source>
</evidence>
<dbReference type="Pfam" id="PF06439">
    <property type="entry name" value="3keto-disac_hyd"/>
    <property type="match status" value="1"/>
</dbReference>
<organism evidence="2 3">
    <name type="scientific">Streptomyces zhaozhouensis</name>
    <dbReference type="NCBI Taxonomy" id="1300267"/>
    <lineage>
        <taxon>Bacteria</taxon>
        <taxon>Bacillati</taxon>
        <taxon>Actinomycetota</taxon>
        <taxon>Actinomycetes</taxon>
        <taxon>Kitasatosporales</taxon>
        <taxon>Streptomycetaceae</taxon>
        <taxon>Streptomyces</taxon>
    </lineage>
</organism>
<evidence type="ECO:0000313" key="3">
    <source>
        <dbReference type="Proteomes" id="UP000219072"/>
    </source>
</evidence>
<dbReference type="Gene3D" id="2.60.120.560">
    <property type="entry name" value="Exo-inulinase, domain 1"/>
    <property type="match status" value="1"/>
</dbReference>
<dbReference type="Proteomes" id="UP000219072">
    <property type="component" value="Unassembled WGS sequence"/>
</dbReference>
<feature type="domain" description="3-keto-alpha-glucoside-1,2-lyase/3-keto-2-hydroxy-glucal hydratase" evidence="1">
    <location>
        <begin position="2"/>
        <end position="53"/>
    </location>
</feature>
<reference evidence="2 3" key="1">
    <citation type="submission" date="2017-09" db="EMBL/GenBank/DDBJ databases">
        <authorList>
            <person name="Ehlers B."/>
            <person name="Leendertz F.H."/>
        </authorList>
    </citation>
    <scope>NUCLEOTIDE SEQUENCE [LARGE SCALE GENOMIC DNA]</scope>
    <source>
        <strain evidence="2 3">CGMCC 4.7095</strain>
    </source>
</reference>
<dbReference type="EMBL" id="OCNE01000025">
    <property type="protein sequence ID" value="SOD66380.1"/>
    <property type="molecule type" value="Genomic_DNA"/>
</dbReference>
<evidence type="ECO:0000259" key="1">
    <source>
        <dbReference type="Pfam" id="PF06439"/>
    </source>
</evidence>
<protein>
    <recommendedName>
        <fullName evidence="1">3-keto-alpha-glucoside-1,2-lyase/3-keto-2-hydroxy-glucal hydratase domain-containing protein</fullName>
    </recommendedName>
</protein>
<name>A0A286E650_9ACTN</name>
<dbReference type="AlphaFoldDB" id="A0A286E650"/>
<gene>
    <name evidence="2" type="ORF">SAMN06297387_12558</name>
</gene>